<dbReference type="Proteomes" id="UP000234462">
    <property type="component" value="Unassembled WGS sequence"/>
</dbReference>
<dbReference type="RefSeq" id="WP_246076022.1">
    <property type="nucleotide sequence ID" value="NZ_VIUB01000001.1"/>
</dbReference>
<keyword evidence="4" id="KW-1185">Reference proteome</keyword>
<keyword evidence="2" id="KW-0472">Membrane</keyword>
<feature type="region of interest" description="Disordered" evidence="1">
    <location>
        <begin position="1"/>
        <end position="37"/>
    </location>
</feature>
<feature type="transmembrane region" description="Helical" evidence="2">
    <location>
        <begin position="79"/>
        <end position="103"/>
    </location>
</feature>
<organism evidence="3 4">
    <name type="scientific">Brevibacterium jeotgali</name>
    <dbReference type="NCBI Taxonomy" id="1262550"/>
    <lineage>
        <taxon>Bacteria</taxon>
        <taxon>Bacillati</taxon>
        <taxon>Actinomycetota</taxon>
        <taxon>Actinomycetes</taxon>
        <taxon>Micrococcales</taxon>
        <taxon>Brevibacteriaceae</taxon>
        <taxon>Brevibacterium</taxon>
    </lineage>
</organism>
<evidence type="ECO:0000313" key="3">
    <source>
        <dbReference type="EMBL" id="SMY12769.1"/>
    </source>
</evidence>
<sequence>MTTSPESSVPDPDAGSTGSDSSAGRAGSDSSAGRTGGESRVASVRSVMKWTIIAGALIAIAIGTIASFVGALLTGLPGVWGALIGAVVAFVFFAITAIVMYFTAESSPTAMAAGVLGGFLVKIVGFMGVGIALRGRDFYDPWTLFLTLAAAAIASLIADVVIVQRARLPIVDQPS</sequence>
<name>A0A2H1L7B2_9MICO</name>
<evidence type="ECO:0000256" key="1">
    <source>
        <dbReference type="SAM" id="MobiDB-lite"/>
    </source>
</evidence>
<feature type="transmembrane region" description="Helical" evidence="2">
    <location>
        <begin position="144"/>
        <end position="163"/>
    </location>
</feature>
<gene>
    <name evidence="3" type="ORF">BJEO58_02373</name>
</gene>
<keyword evidence="2" id="KW-0812">Transmembrane</keyword>
<accession>A0A2H1L7B2</accession>
<dbReference type="AlphaFoldDB" id="A0A2H1L7B2"/>
<protein>
    <recommendedName>
        <fullName evidence="5">ATP synthase protein I</fullName>
    </recommendedName>
</protein>
<keyword evidence="2" id="KW-1133">Transmembrane helix</keyword>
<feature type="transmembrane region" description="Helical" evidence="2">
    <location>
        <begin position="50"/>
        <end position="73"/>
    </location>
</feature>
<evidence type="ECO:0008006" key="5">
    <source>
        <dbReference type="Google" id="ProtNLM"/>
    </source>
</evidence>
<evidence type="ECO:0000256" key="2">
    <source>
        <dbReference type="SAM" id="Phobius"/>
    </source>
</evidence>
<evidence type="ECO:0000313" key="4">
    <source>
        <dbReference type="Proteomes" id="UP000234462"/>
    </source>
</evidence>
<proteinExistence type="predicted"/>
<feature type="compositionally biased region" description="Low complexity" evidence="1">
    <location>
        <begin position="10"/>
        <end position="33"/>
    </location>
</feature>
<reference evidence="4" key="1">
    <citation type="submission" date="2017-03" db="EMBL/GenBank/DDBJ databases">
        <authorList>
            <person name="Monnet C."/>
        </authorList>
    </citation>
    <scope>NUCLEOTIDE SEQUENCE [LARGE SCALE GENOMIC DNA]</scope>
    <source>
        <strain evidence="4">SJ5-8</strain>
    </source>
</reference>
<feature type="transmembrane region" description="Helical" evidence="2">
    <location>
        <begin position="110"/>
        <end position="132"/>
    </location>
</feature>
<dbReference type="EMBL" id="FXZM01000012">
    <property type="protein sequence ID" value="SMY12769.1"/>
    <property type="molecule type" value="Genomic_DNA"/>
</dbReference>